<dbReference type="EMBL" id="CR522870">
    <property type="protein sequence ID" value="CAG36741.1"/>
    <property type="molecule type" value="Genomic_DNA"/>
</dbReference>
<proteinExistence type="inferred from homology"/>
<keyword evidence="4" id="KW-0233">DNA recombination</keyword>
<dbReference type="Pfam" id="PF14659">
    <property type="entry name" value="Phage_int_SAM_3"/>
    <property type="match status" value="1"/>
</dbReference>
<dbReference type="Pfam" id="PF12167">
    <property type="entry name" value="Arm-DNA-bind_2"/>
    <property type="match status" value="1"/>
</dbReference>
<dbReference type="GO" id="GO:0015074">
    <property type="term" value="P:DNA integration"/>
    <property type="evidence" value="ECO:0007669"/>
    <property type="project" value="UniProtKB-KW"/>
</dbReference>
<feature type="domain" description="Tyr recombinase" evidence="5">
    <location>
        <begin position="197"/>
        <end position="381"/>
    </location>
</feature>
<dbReference type="SUPFAM" id="SSF56349">
    <property type="entry name" value="DNA breaking-rejoining enzymes"/>
    <property type="match status" value="1"/>
</dbReference>
<accession>Q6ALN4</accession>
<dbReference type="OrthoDB" id="5391994at2"/>
<protein>
    <submittedName>
        <fullName evidence="6">Related to pore-forming cytotoxin integrase</fullName>
    </submittedName>
</protein>
<comment type="similarity">
    <text evidence="1">Belongs to the 'phage' integrase family.</text>
</comment>
<evidence type="ECO:0000259" key="5">
    <source>
        <dbReference type="PROSITE" id="PS51898"/>
    </source>
</evidence>
<dbReference type="Gene3D" id="1.10.443.10">
    <property type="entry name" value="Intergrase catalytic core"/>
    <property type="match status" value="1"/>
</dbReference>
<evidence type="ECO:0000313" key="7">
    <source>
        <dbReference type="Proteomes" id="UP000000602"/>
    </source>
</evidence>
<dbReference type="GO" id="GO:0006310">
    <property type="term" value="P:DNA recombination"/>
    <property type="evidence" value="ECO:0007669"/>
    <property type="project" value="UniProtKB-KW"/>
</dbReference>
<keyword evidence="2" id="KW-0229">DNA integration</keyword>
<gene>
    <name evidence="6" type="ordered locus">DP2012</name>
</gene>
<dbReference type="Proteomes" id="UP000000602">
    <property type="component" value="Chromosome"/>
</dbReference>
<evidence type="ECO:0000256" key="2">
    <source>
        <dbReference type="ARBA" id="ARBA00022908"/>
    </source>
</evidence>
<dbReference type="Pfam" id="PF00589">
    <property type="entry name" value="Phage_integrase"/>
    <property type="match status" value="1"/>
</dbReference>
<evidence type="ECO:0000256" key="1">
    <source>
        <dbReference type="ARBA" id="ARBA00008857"/>
    </source>
</evidence>
<dbReference type="KEGG" id="dps:DP2012"/>
<dbReference type="InterPro" id="IPR050090">
    <property type="entry name" value="Tyrosine_recombinase_XerCD"/>
</dbReference>
<dbReference type="GO" id="GO:0003677">
    <property type="term" value="F:DNA binding"/>
    <property type="evidence" value="ECO:0007669"/>
    <property type="project" value="UniProtKB-KW"/>
</dbReference>
<keyword evidence="7" id="KW-1185">Reference proteome</keyword>
<evidence type="ECO:0000256" key="4">
    <source>
        <dbReference type="ARBA" id="ARBA00023172"/>
    </source>
</evidence>
<dbReference type="AlphaFoldDB" id="Q6ALN4"/>
<dbReference type="Gene3D" id="1.10.150.130">
    <property type="match status" value="1"/>
</dbReference>
<reference evidence="7" key="1">
    <citation type="journal article" date="2004" name="Environ. Microbiol.">
        <title>The genome of Desulfotalea psychrophila, a sulfate-reducing bacterium from permanently cold Arctic sediments.</title>
        <authorList>
            <person name="Rabus R."/>
            <person name="Ruepp A."/>
            <person name="Frickey T."/>
            <person name="Rattei T."/>
            <person name="Fartmann B."/>
            <person name="Stark M."/>
            <person name="Bauer M."/>
            <person name="Zibat A."/>
            <person name="Lombardot T."/>
            <person name="Becker I."/>
            <person name="Amann J."/>
            <person name="Gellner K."/>
            <person name="Teeling H."/>
            <person name="Leuschner W.D."/>
            <person name="Gloeckner F.-O."/>
            <person name="Lupas A.N."/>
            <person name="Amann R."/>
            <person name="Klenk H.-P."/>
        </authorList>
    </citation>
    <scope>NUCLEOTIDE SEQUENCE [LARGE SCALE GENOMIC DNA]</scope>
    <source>
        <strain evidence="7">DSM 12343 / LSv54</strain>
    </source>
</reference>
<dbReference type="PANTHER" id="PTHR30349">
    <property type="entry name" value="PHAGE INTEGRASE-RELATED"/>
    <property type="match status" value="1"/>
</dbReference>
<dbReference type="InterPro" id="IPR013762">
    <property type="entry name" value="Integrase-like_cat_sf"/>
</dbReference>
<name>Q6ALN4_DESPS</name>
<sequence length="407" mass="48271">MGRGTLYVRHNRIWFDFRYMGERVRESSGLVDTRENRQILRRQLDLIMAEIDNGVFSFGKRFPRSRRRAFFAELEGREVTTHPSELLFGDYVLQWFADMGSGMTENQIRDYQSALQRHVLPYFRDLNFAEITSARMRKFIATMKGKRSEQGQPLSAKRIRNVIIPLRVIIEDCVDEYAWLDFPDPFTRCKLPRPRKFRVQPFSFEEWQVFITHISPWYRPYFEFAVQTGLRPSEQVALKWVAIDHEYIHIELSRVRGREKEDLKTHESRRRLLLRPGLRRILLRQRKLTAGINSPYVFVNKDRLPISQDKLRSVVWVEAFAGLELQYRRMYETRHTFASWALALGETPEWVAKTLGHVDTSMVYRTYGRYIPNLKSLDGFSVEKQFSGTRVEGKEDFGHSFGHNEQE</sequence>
<dbReference type="eggNOG" id="COG0582">
    <property type="taxonomic scope" value="Bacteria"/>
</dbReference>
<dbReference type="PROSITE" id="PS51898">
    <property type="entry name" value="TYR_RECOMBINASE"/>
    <property type="match status" value="1"/>
</dbReference>
<keyword evidence="3" id="KW-0238">DNA-binding</keyword>
<dbReference type="PANTHER" id="PTHR30349:SF64">
    <property type="entry name" value="PROPHAGE INTEGRASE INTD-RELATED"/>
    <property type="match status" value="1"/>
</dbReference>
<organism evidence="6 7">
    <name type="scientific">Desulfotalea psychrophila (strain LSv54 / DSM 12343)</name>
    <dbReference type="NCBI Taxonomy" id="177439"/>
    <lineage>
        <taxon>Bacteria</taxon>
        <taxon>Pseudomonadati</taxon>
        <taxon>Thermodesulfobacteriota</taxon>
        <taxon>Desulfobulbia</taxon>
        <taxon>Desulfobulbales</taxon>
        <taxon>Desulfocapsaceae</taxon>
        <taxon>Desulfotalea</taxon>
    </lineage>
</organism>
<dbReference type="InterPro" id="IPR004107">
    <property type="entry name" value="Integrase_SAM-like_N"/>
</dbReference>
<dbReference type="RefSeq" id="WP_011189253.1">
    <property type="nucleotide sequence ID" value="NC_006138.1"/>
</dbReference>
<evidence type="ECO:0000313" key="6">
    <source>
        <dbReference type="EMBL" id="CAG36741.1"/>
    </source>
</evidence>
<dbReference type="InterPro" id="IPR011010">
    <property type="entry name" value="DNA_brk_join_enz"/>
</dbReference>
<dbReference type="HOGENOM" id="CLU_628157_0_0_7"/>
<dbReference type="InterPro" id="IPR010998">
    <property type="entry name" value="Integrase_recombinase_N"/>
</dbReference>
<dbReference type="InterPro" id="IPR022000">
    <property type="entry name" value="Min27-like_integrase_DNA_bind"/>
</dbReference>
<evidence type="ECO:0000256" key="3">
    <source>
        <dbReference type="ARBA" id="ARBA00023125"/>
    </source>
</evidence>
<dbReference type="InterPro" id="IPR002104">
    <property type="entry name" value="Integrase_catalytic"/>
</dbReference>